<name>A0AB35MJ70_9MICO</name>
<keyword evidence="1" id="KW-0732">Signal</keyword>
<evidence type="ECO:0000313" key="2">
    <source>
        <dbReference type="EMBL" id="MDN4483772.1"/>
    </source>
</evidence>
<dbReference type="EMBL" id="JAUHQB010000006">
    <property type="protein sequence ID" value="MDN4483772.1"/>
    <property type="molecule type" value="Genomic_DNA"/>
</dbReference>
<dbReference type="RefSeq" id="WP_301160524.1">
    <property type="nucleotide sequence ID" value="NZ_JAUHQB010000006.1"/>
</dbReference>
<feature type="signal peptide" evidence="1">
    <location>
        <begin position="1"/>
        <end position="24"/>
    </location>
</feature>
<reference evidence="2 3" key="1">
    <citation type="submission" date="2023-06" db="EMBL/GenBank/DDBJ databases">
        <title>SYSU T0a273.</title>
        <authorList>
            <person name="Gao L."/>
            <person name="Fang B.-Z."/>
            <person name="Li W.-J."/>
        </authorList>
    </citation>
    <scope>NUCLEOTIDE SEQUENCE [LARGE SCALE GENOMIC DNA]</scope>
    <source>
        <strain evidence="2 3">SYSU T0a273</strain>
    </source>
</reference>
<evidence type="ECO:0008006" key="4">
    <source>
        <dbReference type="Google" id="ProtNLM"/>
    </source>
</evidence>
<dbReference type="Proteomes" id="UP001172756">
    <property type="component" value="Unassembled WGS sequence"/>
</dbReference>
<comment type="caution">
    <text evidence="2">The sequence shown here is derived from an EMBL/GenBank/DDBJ whole genome shotgun (WGS) entry which is preliminary data.</text>
</comment>
<gene>
    <name evidence="2" type="ORF">QQ002_09515</name>
</gene>
<evidence type="ECO:0000256" key="1">
    <source>
        <dbReference type="SAM" id="SignalP"/>
    </source>
</evidence>
<organism evidence="2 3">
    <name type="scientific">Demequina lignilytica</name>
    <dbReference type="NCBI Taxonomy" id="3051663"/>
    <lineage>
        <taxon>Bacteria</taxon>
        <taxon>Bacillati</taxon>
        <taxon>Actinomycetota</taxon>
        <taxon>Actinomycetes</taxon>
        <taxon>Micrococcales</taxon>
        <taxon>Demequinaceae</taxon>
        <taxon>Demequina</taxon>
    </lineage>
</organism>
<evidence type="ECO:0000313" key="3">
    <source>
        <dbReference type="Proteomes" id="UP001172756"/>
    </source>
</evidence>
<dbReference type="PROSITE" id="PS51257">
    <property type="entry name" value="PROKAR_LIPOPROTEIN"/>
    <property type="match status" value="1"/>
</dbReference>
<dbReference type="AlphaFoldDB" id="A0AB35MJ70"/>
<sequence>MTASRLLTMSAAIAALAMVTGCGAGEGDAVEATASSGGEATPVPSGAATVTAEALEYPGAAAEDQALIAMLATYEPSEALLEEQGLGFRGLRAGEEPFTLASEWTAYEHRSVDPAVCGPVVNLLGGATNEDSTTRADDPTVHTGAFFAIADGVSGFDESTLRARILDDPESASAMADLPASADACTAFAESGSVGALNVEDVVIARISLDGVDAPVTRIDVHIVDLVDEAAGSVEVIDTPETTYYVAIGRVMVRFEVHEGLAQDQVAAAVIAELADAIRAVEP</sequence>
<feature type="chain" id="PRO_5044202200" description="PknH-like extracellular domain-containing protein" evidence="1">
    <location>
        <begin position="25"/>
        <end position="283"/>
    </location>
</feature>
<protein>
    <recommendedName>
        <fullName evidence="4">PknH-like extracellular domain-containing protein</fullName>
    </recommendedName>
</protein>
<accession>A0AB35MJ70</accession>
<proteinExistence type="predicted"/>